<dbReference type="EMBL" id="CP000588">
    <property type="protein sequence ID" value="ABO97431.1"/>
    <property type="molecule type" value="Genomic_DNA"/>
</dbReference>
<dbReference type="OrthoDB" id="513765at2759"/>
<accession>A4S1F1</accession>
<name>A4S1F1_OSTLU</name>
<feature type="domain" description="Helicase-associated" evidence="1">
    <location>
        <begin position="9"/>
        <end position="68"/>
    </location>
</feature>
<dbReference type="GeneID" id="5003460"/>
<dbReference type="AlphaFoldDB" id="A4S1F1"/>
<dbReference type="Proteomes" id="UP000001568">
    <property type="component" value="Chromosome 8"/>
</dbReference>
<keyword evidence="3" id="KW-1185">Reference proteome</keyword>
<dbReference type="HOGENOM" id="CLU_1700061_0_0_1"/>
<dbReference type="InterPro" id="IPR005114">
    <property type="entry name" value="Helicase_assoc"/>
</dbReference>
<gene>
    <name evidence="2" type="ORF">OSTLU_46449</name>
</gene>
<evidence type="ECO:0000259" key="1">
    <source>
        <dbReference type="Pfam" id="PF03457"/>
    </source>
</evidence>
<dbReference type="Pfam" id="PF03457">
    <property type="entry name" value="HA"/>
    <property type="match status" value="1"/>
</dbReference>
<organism evidence="2 3">
    <name type="scientific">Ostreococcus lucimarinus (strain CCE9901)</name>
    <dbReference type="NCBI Taxonomy" id="436017"/>
    <lineage>
        <taxon>Eukaryota</taxon>
        <taxon>Viridiplantae</taxon>
        <taxon>Chlorophyta</taxon>
        <taxon>Mamiellophyceae</taxon>
        <taxon>Mamiellales</taxon>
        <taxon>Bathycoccaceae</taxon>
        <taxon>Ostreococcus</taxon>
    </lineage>
</organism>
<dbReference type="PANTHER" id="PTHR33418:SF1">
    <property type="entry name" value="HELICASE-ASSOCIATED DOMAIN-CONTAINING PROTEIN"/>
    <property type="match status" value="1"/>
</dbReference>
<proteinExistence type="predicted"/>
<dbReference type="RefSeq" id="XP_001419138.1">
    <property type="nucleotide sequence ID" value="XM_001419101.1"/>
</dbReference>
<protein>
    <recommendedName>
        <fullName evidence="1">Helicase-associated domain-containing protein</fullName>
    </recommendedName>
</protein>
<dbReference type="Gene3D" id="6.10.140.530">
    <property type="match status" value="2"/>
</dbReference>
<feature type="non-terminal residue" evidence="2">
    <location>
        <position position="155"/>
    </location>
</feature>
<dbReference type="KEGG" id="olu:OSTLU_46449"/>
<evidence type="ECO:0000313" key="2">
    <source>
        <dbReference type="EMBL" id="ABO97431.1"/>
    </source>
</evidence>
<reference evidence="2 3" key="1">
    <citation type="journal article" date="2007" name="Proc. Natl. Acad. Sci. U.S.A.">
        <title>The tiny eukaryote Ostreococcus provides genomic insights into the paradox of plankton speciation.</title>
        <authorList>
            <person name="Palenik B."/>
            <person name="Grimwood J."/>
            <person name="Aerts A."/>
            <person name="Rouze P."/>
            <person name="Salamov A."/>
            <person name="Putnam N."/>
            <person name="Dupont C."/>
            <person name="Jorgensen R."/>
            <person name="Derelle E."/>
            <person name="Rombauts S."/>
            <person name="Zhou K."/>
            <person name="Otillar R."/>
            <person name="Merchant S.S."/>
            <person name="Podell S."/>
            <person name="Gaasterland T."/>
            <person name="Napoli C."/>
            <person name="Gendler K."/>
            <person name="Manuell A."/>
            <person name="Tai V."/>
            <person name="Vallon O."/>
            <person name="Piganeau G."/>
            <person name="Jancek S."/>
            <person name="Heijde M."/>
            <person name="Jabbari K."/>
            <person name="Bowler C."/>
            <person name="Lohr M."/>
            <person name="Robbens S."/>
            <person name="Werner G."/>
            <person name="Dubchak I."/>
            <person name="Pazour G.J."/>
            <person name="Ren Q."/>
            <person name="Paulsen I."/>
            <person name="Delwiche C."/>
            <person name="Schmutz J."/>
            <person name="Rokhsar D."/>
            <person name="Van de Peer Y."/>
            <person name="Moreau H."/>
            <person name="Grigoriev I.V."/>
        </authorList>
    </citation>
    <scope>NUCLEOTIDE SEQUENCE [LARGE SCALE GENOMIC DNA]</scope>
    <source>
        <strain evidence="2 3">CCE9901</strain>
    </source>
</reference>
<dbReference type="PANTHER" id="PTHR33418">
    <property type="entry name" value="HELICASE-ASSOCIATED"/>
    <property type="match status" value="1"/>
</dbReference>
<dbReference type="Gramene" id="ABO97431">
    <property type="protein sequence ID" value="ABO97431"/>
    <property type="gene ID" value="OSTLU_46449"/>
</dbReference>
<sequence>MLLKRKGRKVWEKWFEELITFQQRTGLTNPPYEEGVTTGLGAWLEEQRELYRIGELVDKREERLRAQGIAFDSLEALEELALELRAFLNENGEYAEPNVNSPLGVWVIKTRAKVRDGTIRDEDMQALEQLNLDMVYIPESWVAMLNVYADMRARR</sequence>
<evidence type="ECO:0000313" key="3">
    <source>
        <dbReference type="Proteomes" id="UP000001568"/>
    </source>
</evidence>